<evidence type="ECO:0000256" key="1">
    <source>
        <dbReference type="ARBA" id="ARBA00022898"/>
    </source>
</evidence>
<dbReference type="InterPro" id="IPR004839">
    <property type="entry name" value="Aminotransferase_I/II_large"/>
</dbReference>
<dbReference type="InterPro" id="IPR015421">
    <property type="entry name" value="PyrdxlP-dep_Trfase_major"/>
</dbReference>
<evidence type="ECO:0000313" key="4">
    <source>
        <dbReference type="Proteomes" id="UP000503144"/>
    </source>
</evidence>
<dbReference type="EMBL" id="CP051204">
    <property type="protein sequence ID" value="QJB38511.1"/>
    <property type="molecule type" value="Genomic_DNA"/>
</dbReference>
<keyword evidence="4" id="KW-1185">Reference proteome</keyword>
<proteinExistence type="predicted"/>
<dbReference type="PANTHER" id="PTHR43795:SF2">
    <property type="entry name" value="BIFUNCTIONAL ASPARTATE AMINOTRANSFERASE AND GLUTAMATE_ASPARTATE-PREPHENATE AMINOTRANSFERASE"/>
    <property type="match status" value="1"/>
</dbReference>
<dbReference type="EC" id="4.1.1.12" evidence="3"/>
<dbReference type="Pfam" id="PF00155">
    <property type="entry name" value="Aminotran_1_2"/>
    <property type="match status" value="1"/>
</dbReference>
<dbReference type="InterPro" id="IPR015422">
    <property type="entry name" value="PyrdxlP-dep_Trfase_small"/>
</dbReference>
<dbReference type="InterPro" id="IPR015424">
    <property type="entry name" value="PyrdxlP-dep_Trfase"/>
</dbReference>
<gene>
    <name evidence="3" type="primary">aspD</name>
    <name evidence="3" type="ORF">HF324_11820</name>
</gene>
<sequence length="548" mass="61985">MALTKIKTSRKREHLLESLSPFQLKDDLINLAEEESRKAATVMLNAGRGNPNWVATTPREAFFTLGLFGIEECRRVMDNAEGLAGIPEKKGIAKRFEKFLSANKTAPGIDLLQKTYKYGLKQHGYDADSWVHELAESVIGDQYPVPDRMLAHMEPIVHDYIIQEMCNNEPPAGKYDLFAVEGGTAAMCYIFDSLMQNFLIKKGDKIALMVPVFTPYIEIPELDRYSFKVVEIKSNSMNKEGRHTWQYPDSELEKLKDPSIRILFAVNPSNPPSAAIHPESLKKIVKIVKKDNPGLMVVTDDVYGTFVPGFKSLMAAIPYNTIGVYSFSKYFGCTGWRLGVIAIHQKNMFDDNIRRLSPAVTKTLNKRYGSITLEPAKLTFIDRMVADSRQVALNHTAGLSVPQQTQMMLFSAFALLDTKNKYKQLTQVLVQKRLKLLWDQLEIPLVKDPLNAGYYSEIDIQVWAEKVYGDKFFKWLQQNFEPVDILFRLAEKTGVVLLNGGGFDGPEWSVRVSLANLPTEAYSVIGKRITEIMREYAGVWKSNGTLKK</sequence>
<dbReference type="Gene3D" id="3.90.1150.10">
    <property type="entry name" value="Aspartate Aminotransferase, domain 1"/>
    <property type="match status" value="1"/>
</dbReference>
<dbReference type="Proteomes" id="UP000503144">
    <property type="component" value="Chromosome"/>
</dbReference>
<dbReference type="SUPFAM" id="SSF53383">
    <property type="entry name" value="PLP-dependent transferases"/>
    <property type="match status" value="1"/>
</dbReference>
<accession>A0ABX6LEP6</accession>
<dbReference type="Gene3D" id="1.10.20.110">
    <property type="match status" value="1"/>
</dbReference>
<name>A0ABX6LEP6_9BACT</name>
<keyword evidence="3" id="KW-0456">Lyase</keyword>
<dbReference type="InterPro" id="IPR050478">
    <property type="entry name" value="Ethylene_sulfur-biosynth"/>
</dbReference>
<reference evidence="4" key="1">
    <citation type="submission" date="2020-04" db="EMBL/GenBank/DDBJ databases">
        <authorList>
            <person name="Kittiwongwattana C."/>
        </authorList>
    </citation>
    <scope>NUCLEOTIDE SEQUENCE [LARGE SCALE GENOMIC DNA]</scope>
    <source>
        <strain evidence="4">1303</strain>
    </source>
</reference>
<dbReference type="PANTHER" id="PTHR43795">
    <property type="entry name" value="BIFUNCTIONAL ASPARTATE AMINOTRANSFERASE AND GLUTAMATE/ASPARTATE-PREPHENATE AMINOTRANSFERASE-RELATED"/>
    <property type="match status" value="1"/>
</dbReference>
<dbReference type="InterPro" id="IPR022518">
    <property type="entry name" value="Aspartate_4-decarboxylase"/>
</dbReference>
<evidence type="ECO:0000259" key="2">
    <source>
        <dbReference type="Pfam" id="PF00155"/>
    </source>
</evidence>
<evidence type="ECO:0000313" key="3">
    <source>
        <dbReference type="EMBL" id="QJB38511.1"/>
    </source>
</evidence>
<dbReference type="GO" id="GO:0047688">
    <property type="term" value="F:aspartate 4-decarboxylase activity"/>
    <property type="evidence" value="ECO:0007669"/>
    <property type="project" value="UniProtKB-EC"/>
</dbReference>
<feature type="domain" description="Aminotransferase class I/classII large" evidence="2">
    <location>
        <begin position="195"/>
        <end position="522"/>
    </location>
</feature>
<dbReference type="RefSeq" id="WP_168860704.1">
    <property type="nucleotide sequence ID" value="NZ_CP051204.2"/>
</dbReference>
<reference evidence="3 4" key="2">
    <citation type="submission" date="2020-09" db="EMBL/GenBank/DDBJ databases">
        <authorList>
            <person name="Kittiwongwattana C."/>
        </authorList>
    </citation>
    <scope>NUCLEOTIDE SEQUENCE [LARGE SCALE GENOMIC DNA]</scope>
    <source>
        <strain evidence="3 4">1303</strain>
    </source>
</reference>
<dbReference type="CDD" id="cd00609">
    <property type="entry name" value="AAT_like"/>
    <property type="match status" value="1"/>
</dbReference>
<organism evidence="3 4">
    <name type="scientific">Chitinophaga oryzae</name>
    <dbReference type="NCBI Taxonomy" id="2725414"/>
    <lineage>
        <taxon>Bacteria</taxon>
        <taxon>Pseudomonadati</taxon>
        <taxon>Bacteroidota</taxon>
        <taxon>Chitinophagia</taxon>
        <taxon>Chitinophagales</taxon>
        <taxon>Chitinophagaceae</taxon>
        <taxon>Chitinophaga</taxon>
    </lineage>
</organism>
<dbReference type="NCBIfam" id="TIGR03801">
    <property type="entry name" value="asp_4_decarbox"/>
    <property type="match status" value="1"/>
</dbReference>
<dbReference type="NCBIfam" id="NF006755">
    <property type="entry name" value="PRK09275.1"/>
    <property type="match status" value="1"/>
</dbReference>
<dbReference type="Gene3D" id="3.40.640.10">
    <property type="entry name" value="Type I PLP-dependent aspartate aminotransferase-like (Major domain)"/>
    <property type="match status" value="1"/>
</dbReference>
<protein>
    <submittedName>
        <fullName evidence="3">Aspartate 4-decarboxylase</fullName>
        <ecNumber evidence="3">4.1.1.12</ecNumber>
    </submittedName>
</protein>
<keyword evidence="1" id="KW-0663">Pyridoxal phosphate</keyword>